<dbReference type="RefSeq" id="XP_040709677.1">
    <property type="nucleotide sequence ID" value="XM_040864596.1"/>
</dbReference>
<accession>A0A1Y2D8M8</accession>
<dbReference type="Proteomes" id="UP000193689">
    <property type="component" value="Unassembled WGS sequence"/>
</dbReference>
<gene>
    <name evidence="3" type="ORF">BCR38DRAFT_490962</name>
</gene>
<feature type="compositionally biased region" description="Basic and acidic residues" evidence="2">
    <location>
        <begin position="139"/>
        <end position="149"/>
    </location>
</feature>
<dbReference type="STRING" id="1141098.A0A1Y2D8M8"/>
<feature type="region of interest" description="Disordered" evidence="2">
    <location>
        <begin position="193"/>
        <end position="221"/>
    </location>
</feature>
<sequence length="447" mass="50805">MFHHVVSSMNTSRPSIWRHPVAARASPMSSFIHRGWPALFTASQPARQRVHGVCPIFKAANGMLNTTITQSLVPTWTPMGIRKLAHTTHLPIPHGPNVSMKMKKRELKEELRRLRAEWRLKQSQSAVDRETHSLVAKQAENHTQSDTKGESGQSTEVQAPSGTPTEKLVSKKEVLLNEVRWLREQLLQIEANKGSEVNDTEGSSQEVADRREESSPDLDSPVFEHPSLHGLQFAYLPFKAQHYVLTEAQRIAEESCFNFAQTWLPSFLQQYGWDCACAGEMNAWANFFIAHAEEVPRAVFQPTELPLPVILNKTILLRNIAVHRVPTPAPEVVDLIAAAHMLTITLGDKERMAQLGDLRALLDWSIETMTMNKTALKSSVGPQLYEIQQQRDELARREREIIARLWEEDAAQRAHVGSMMEQSIMKALRKNVSPEELYYWTKFSEDW</sequence>
<keyword evidence="4" id="KW-1185">Reference proteome</keyword>
<evidence type="ECO:0000256" key="2">
    <source>
        <dbReference type="SAM" id="MobiDB-lite"/>
    </source>
</evidence>
<feature type="compositionally biased region" description="Polar residues" evidence="2">
    <location>
        <begin position="195"/>
        <end position="206"/>
    </location>
</feature>
<name>A0A1Y2D8M8_9PEZI</name>
<dbReference type="InParanoid" id="A0A1Y2D8M8"/>
<keyword evidence="1" id="KW-0175">Coiled coil</keyword>
<feature type="coiled-coil region" evidence="1">
    <location>
        <begin position="97"/>
        <end position="124"/>
    </location>
</feature>
<organism evidence="3 4">
    <name type="scientific">Pseudomassariella vexata</name>
    <dbReference type="NCBI Taxonomy" id="1141098"/>
    <lineage>
        <taxon>Eukaryota</taxon>
        <taxon>Fungi</taxon>
        <taxon>Dikarya</taxon>
        <taxon>Ascomycota</taxon>
        <taxon>Pezizomycotina</taxon>
        <taxon>Sordariomycetes</taxon>
        <taxon>Xylariomycetidae</taxon>
        <taxon>Amphisphaeriales</taxon>
        <taxon>Pseudomassariaceae</taxon>
        <taxon>Pseudomassariella</taxon>
    </lineage>
</organism>
<evidence type="ECO:0000256" key="1">
    <source>
        <dbReference type="SAM" id="Coils"/>
    </source>
</evidence>
<comment type="caution">
    <text evidence="3">The sequence shown here is derived from an EMBL/GenBank/DDBJ whole genome shotgun (WGS) entry which is preliminary data.</text>
</comment>
<dbReference type="GeneID" id="63780808"/>
<protein>
    <submittedName>
        <fullName evidence="3">Uncharacterized protein</fullName>
    </submittedName>
</protein>
<reference evidence="3 4" key="1">
    <citation type="submission" date="2016-07" db="EMBL/GenBank/DDBJ databases">
        <title>Pervasive Adenine N6-methylation of Active Genes in Fungi.</title>
        <authorList>
            <consortium name="DOE Joint Genome Institute"/>
            <person name="Mondo S.J."/>
            <person name="Dannebaum R.O."/>
            <person name="Kuo R.C."/>
            <person name="Labutti K."/>
            <person name="Haridas S."/>
            <person name="Kuo A."/>
            <person name="Salamov A."/>
            <person name="Ahrendt S.R."/>
            <person name="Lipzen A."/>
            <person name="Sullivan W."/>
            <person name="Andreopoulos W.B."/>
            <person name="Clum A."/>
            <person name="Lindquist E."/>
            <person name="Daum C."/>
            <person name="Ramamoorthy G.K."/>
            <person name="Gryganskyi A."/>
            <person name="Culley D."/>
            <person name="Magnuson J.K."/>
            <person name="James T.Y."/>
            <person name="O'Malley M.A."/>
            <person name="Stajich J.E."/>
            <person name="Spatafora J.W."/>
            <person name="Visel A."/>
            <person name="Grigoriev I.V."/>
        </authorList>
    </citation>
    <scope>NUCLEOTIDE SEQUENCE [LARGE SCALE GENOMIC DNA]</scope>
    <source>
        <strain evidence="3 4">CBS 129021</strain>
    </source>
</reference>
<dbReference type="OrthoDB" id="5324651at2759"/>
<feature type="compositionally biased region" description="Polar residues" evidence="2">
    <location>
        <begin position="150"/>
        <end position="164"/>
    </location>
</feature>
<evidence type="ECO:0000313" key="4">
    <source>
        <dbReference type="Proteomes" id="UP000193689"/>
    </source>
</evidence>
<evidence type="ECO:0000313" key="3">
    <source>
        <dbReference type="EMBL" id="ORY55619.1"/>
    </source>
</evidence>
<dbReference type="EMBL" id="MCFJ01000026">
    <property type="protein sequence ID" value="ORY55619.1"/>
    <property type="molecule type" value="Genomic_DNA"/>
</dbReference>
<dbReference type="AlphaFoldDB" id="A0A1Y2D8M8"/>
<proteinExistence type="predicted"/>
<feature type="region of interest" description="Disordered" evidence="2">
    <location>
        <begin position="139"/>
        <end position="169"/>
    </location>
</feature>